<keyword evidence="3" id="KW-1185">Reference proteome</keyword>
<feature type="region of interest" description="Disordered" evidence="1">
    <location>
        <begin position="1"/>
        <end position="79"/>
    </location>
</feature>
<evidence type="ECO:0000313" key="3">
    <source>
        <dbReference type="Proteomes" id="UP000317421"/>
    </source>
</evidence>
<dbReference type="AlphaFoldDB" id="A0A5C6A998"/>
<protein>
    <submittedName>
        <fullName evidence="2">Uncharacterized protein</fullName>
    </submittedName>
</protein>
<dbReference type="Proteomes" id="UP000317421">
    <property type="component" value="Unassembled WGS sequence"/>
</dbReference>
<evidence type="ECO:0000313" key="2">
    <source>
        <dbReference type="EMBL" id="TWT95917.1"/>
    </source>
</evidence>
<gene>
    <name evidence="2" type="ORF">Pla108_29940</name>
</gene>
<feature type="compositionally biased region" description="Polar residues" evidence="1">
    <location>
        <begin position="8"/>
        <end position="20"/>
    </location>
</feature>
<reference evidence="2 3" key="1">
    <citation type="submission" date="2019-02" db="EMBL/GenBank/DDBJ databases">
        <title>Deep-cultivation of Planctomycetes and their phenomic and genomic characterization uncovers novel biology.</title>
        <authorList>
            <person name="Wiegand S."/>
            <person name="Jogler M."/>
            <person name="Boedeker C."/>
            <person name="Pinto D."/>
            <person name="Vollmers J."/>
            <person name="Rivas-Marin E."/>
            <person name="Kohn T."/>
            <person name="Peeters S.H."/>
            <person name="Heuer A."/>
            <person name="Rast P."/>
            <person name="Oberbeckmann S."/>
            <person name="Bunk B."/>
            <person name="Jeske O."/>
            <person name="Meyerdierks A."/>
            <person name="Storesund J.E."/>
            <person name="Kallscheuer N."/>
            <person name="Luecker S."/>
            <person name="Lage O.M."/>
            <person name="Pohl T."/>
            <person name="Merkel B.J."/>
            <person name="Hornburger P."/>
            <person name="Mueller R.-W."/>
            <person name="Bruemmer F."/>
            <person name="Labrenz M."/>
            <person name="Spormann A.M."/>
            <person name="Op Den Camp H."/>
            <person name="Overmann J."/>
            <person name="Amann R."/>
            <person name="Jetten M.S.M."/>
            <person name="Mascher T."/>
            <person name="Medema M.H."/>
            <person name="Devos D.P."/>
            <person name="Kaster A.-K."/>
            <person name="Ovreas L."/>
            <person name="Rohde M."/>
            <person name="Galperin M.Y."/>
            <person name="Jogler C."/>
        </authorList>
    </citation>
    <scope>NUCLEOTIDE SEQUENCE [LARGE SCALE GENOMIC DNA]</scope>
    <source>
        <strain evidence="2 3">Pla108</strain>
    </source>
</reference>
<name>A0A5C6A998_9BACT</name>
<comment type="caution">
    <text evidence="2">The sequence shown here is derived from an EMBL/GenBank/DDBJ whole genome shotgun (WGS) entry which is preliminary data.</text>
</comment>
<dbReference type="EMBL" id="SJPR01000004">
    <property type="protein sequence ID" value="TWT95917.1"/>
    <property type="molecule type" value="Genomic_DNA"/>
</dbReference>
<accession>A0A5C6A998</accession>
<feature type="compositionally biased region" description="Basic and acidic residues" evidence="1">
    <location>
        <begin position="21"/>
        <end position="47"/>
    </location>
</feature>
<sequence>MRGPAAALTTTYMARQQNTFEKLRREMEKKRKANEKMAKKRAKKDDGSPDEPETSEPAARRKSVRQMTDAEILRAARNA</sequence>
<organism evidence="2 3">
    <name type="scientific">Botrimarina colliarenosi</name>
    <dbReference type="NCBI Taxonomy" id="2528001"/>
    <lineage>
        <taxon>Bacteria</taxon>
        <taxon>Pseudomonadati</taxon>
        <taxon>Planctomycetota</taxon>
        <taxon>Planctomycetia</taxon>
        <taxon>Pirellulales</taxon>
        <taxon>Lacipirellulaceae</taxon>
        <taxon>Botrimarina</taxon>
    </lineage>
</organism>
<evidence type="ECO:0000256" key="1">
    <source>
        <dbReference type="SAM" id="MobiDB-lite"/>
    </source>
</evidence>
<proteinExistence type="predicted"/>